<name>A7F0N6_SCLS1</name>
<evidence type="ECO:0000313" key="7">
    <source>
        <dbReference type="EMBL" id="EDN95278.1"/>
    </source>
</evidence>
<dbReference type="PANTHER" id="PTHR22594:SF34">
    <property type="entry name" value="ASPARAGINE--TRNA LIGASE, MITOCHONDRIAL-RELATED"/>
    <property type="match status" value="1"/>
</dbReference>
<evidence type="ECO:0000256" key="5">
    <source>
        <dbReference type="ARBA" id="ARBA00023146"/>
    </source>
</evidence>
<feature type="domain" description="Aminoacyl-tRNA synthetase class II (D/K/N)" evidence="6">
    <location>
        <begin position="2"/>
        <end position="227"/>
    </location>
</feature>
<dbReference type="eggNOG" id="KOG0554">
    <property type="taxonomic scope" value="Eukaryota"/>
</dbReference>
<dbReference type="Gene3D" id="3.30.930.10">
    <property type="entry name" value="Bira Bifunctional Protein, Domain 2"/>
    <property type="match status" value="1"/>
</dbReference>
<dbReference type="PANTHER" id="PTHR22594">
    <property type="entry name" value="ASPARTYL/LYSYL-TRNA SYNTHETASE"/>
    <property type="match status" value="1"/>
</dbReference>
<dbReference type="GO" id="GO:0004812">
    <property type="term" value="F:aminoacyl-tRNA ligase activity"/>
    <property type="evidence" value="ECO:0007669"/>
    <property type="project" value="UniProtKB-KW"/>
</dbReference>
<keyword evidence="3" id="KW-0067">ATP-binding</keyword>
<evidence type="ECO:0000256" key="4">
    <source>
        <dbReference type="ARBA" id="ARBA00022917"/>
    </source>
</evidence>
<organism evidence="7 8">
    <name type="scientific">Sclerotinia sclerotiorum (strain ATCC 18683 / 1980 / Ss-1)</name>
    <name type="common">White mold</name>
    <name type="synonym">Whetzelinia sclerotiorum</name>
    <dbReference type="NCBI Taxonomy" id="665079"/>
    <lineage>
        <taxon>Eukaryota</taxon>
        <taxon>Fungi</taxon>
        <taxon>Dikarya</taxon>
        <taxon>Ascomycota</taxon>
        <taxon>Pezizomycotina</taxon>
        <taxon>Leotiomycetes</taxon>
        <taxon>Helotiales</taxon>
        <taxon>Sclerotiniaceae</taxon>
        <taxon>Sclerotinia</taxon>
    </lineage>
</organism>
<dbReference type="Pfam" id="PF00152">
    <property type="entry name" value="tRNA-synt_2"/>
    <property type="match status" value="1"/>
</dbReference>
<keyword evidence="1" id="KW-0436">Ligase</keyword>
<reference evidence="8" key="1">
    <citation type="journal article" date="2011" name="PLoS Genet.">
        <title>Genomic analysis of the necrotrophic fungal pathogens Sclerotinia sclerotiorum and Botrytis cinerea.</title>
        <authorList>
            <person name="Amselem J."/>
            <person name="Cuomo C.A."/>
            <person name="van Kan J.A."/>
            <person name="Viaud M."/>
            <person name="Benito E.P."/>
            <person name="Couloux A."/>
            <person name="Coutinho P.M."/>
            <person name="de Vries R.P."/>
            <person name="Dyer P.S."/>
            <person name="Fillinger S."/>
            <person name="Fournier E."/>
            <person name="Gout L."/>
            <person name="Hahn M."/>
            <person name="Kohn L."/>
            <person name="Lapalu N."/>
            <person name="Plummer K.M."/>
            <person name="Pradier J.M."/>
            <person name="Quevillon E."/>
            <person name="Sharon A."/>
            <person name="Simon A."/>
            <person name="ten Have A."/>
            <person name="Tudzynski B."/>
            <person name="Tudzynski P."/>
            <person name="Wincker P."/>
            <person name="Andrew M."/>
            <person name="Anthouard V."/>
            <person name="Beever R.E."/>
            <person name="Beffa R."/>
            <person name="Benoit I."/>
            <person name="Bouzid O."/>
            <person name="Brault B."/>
            <person name="Chen Z."/>
            <person name="Choquer M."/>
            <person name="Collemare J."/>
            <person name="Cotton P."/>
            <person name="Danchin E.G."/>
            <person name="Da Silva C."/>
            <person name="Gautier A."/>
            <person name="Giraud C."/>
            <person name="Giraud T."/>
            <person name="Gonzalez C."/>
            <person name="Grossetete S."/>
            <person name="Guldener U."/>
            <person name="Henrissat B."/>
            <person name="Howlett B.J."/>
            <person name="Kodira C."/>
            <person name="Kretschmer M."/>
            <person name="Lappartient A."/>
            <person name="Leroch M."/>
            <person name="Levis C."/>
            <person name="Mauceli E."/>
            <person name="Neuveglise C."/>
            <person name="Oeser B."/>
            <person name="Pearson M."/>
            <person name="Poulain J."/>
            <person name="Poussereau N."/>
            <person name="Quesneville H."/>
            <person name="Rascle C."/>
            <person name="Schumacher J."/>
            <person name="Segurens B."/>
            <person name="Sexton A."/>
            <person name="Silva E."/>
            <person name="Sirven C."/>
            <person name="Soanes D.M."/>
            <person name="Talbot N.J."/>
            <person name="Templeton M."/>
            <person name="Yandava C."/>
            <person name="Yarden O."/>
            <person name="Zeng Q."/>
            <person name="Rollins J.A."/>
            <person name="Lebrun M.H."/>
            <person name="Dickman M."/>
        </authorList>
    </citation>
    <scope>NUCLEOTIDE SEQUENCE [LARGE SCALE GENOMIC DNA]</scope>
    <source>
        <strain evidence="8">ATCC 18683 / 1980 / Ss-1</strain>
    </source>
</reference>
<keyword evidence="8" id="KW-1185">Reference proteome</keyword>
<gene>
    <name evidence="7" type="ORF">SS1G_11155</name>
</gene>
<keyword evidence="5" id="KW-0030">Aminoacyl-tRNA synthetase</keyword>
<dbReference type="AlphaFoldDB" id="A7F0N6"/>
<dbReference type="EMBL" id="CH476637">
    <property type="protein sequence ID" value="EDN95278.1"/>
    <property type="molecule type" value="Genomic_DNA"/>
</dbReference>
<dbReference type="GO" id="GO:0006418">
    <property type="term" value="P:tRNA aminoacylation for protein translation"/>
    <property type="evidence" value="ECO:0007669"/>
    <property type="project" value="InterPro"/>
</dbReference>
<dbReference type="KEGG" id="ssl:SS1G_11155"/>
<dbReference type="STRING" id="665079.A7F0N6"/>
<evidence type="ECO:0000256" key="2">
    <source>
        <dbReference type="ARBA" id="ARBA00022741"/>
    </source>
</evidence>
<evidence type="ECO:0000256" key="1">
    <source>
        <dbReference type="ARBA" id="ARBA00022598"/>
    </source>
</evidence>
<dbReference type="OMA" id="HDAMESH"/>
<accession>A7F0N6</accession>
<dbReference type="GeneID" id="5483945"/>
<sequence>MDSVMDLVENMLRHLTTNLYSTQVGKEILEAKRSGDEETDTINRNWELTRRWEGMMKESWPRITYTRAIKELQESGQSFEHPPIFGSGLQAEHERYIADAIGLGSPVFVTDYPKPIKPFYMLPSENSGEGKTSETVQCFDLLVPEVCEIVGGSMREYRLPELISAMRANGMVRGDAGEEDFGSLKWYTELRRWGSVPHGGFGLGFDRLLGYLAGVQNIREIVTFPRWHSGFKMKVDTNWDQLGIRHSPKGIRSTKSTIEADISLDNKGIPGCEQPEKRP</sequence>
<dbReference type="GO" id="GO:0005524">
    <property type="term" value="F:ATP binding"/>
    <property type="evidence" value="ECO:0007669"/>
    <property type="project" value="UniProtKB-KW"/>
</dbReference>
<dbReference type="InParanoid" id="A7F0N6"/>
<dbReference type="SUPFAM" id="SSF55681">
    <property type="entry name" value="Class II aaRS and biotin synthetases"/>
    <property type="match status" value="1"/>
</dbReference>
<dbReference type="InterPro" id="IPR045864">
    <property type="entry name" value="aa-tRNA-synth_II/BPL/LPL"/>
</dbReference>
<dbReference type="HOGENOM" id="CLU_004553_2_0_1"/>
<evidence type="ECO:0000259" key="6">
    <source>
        <dbReference type="Pfam" id="PF00152"/>
    </source>
</evidence>
<keyword evidence="4" id="KW-0648">Protein biosynthesis</keyword>
<dbReference type="InterPro" id="IPR004364">
    <property type="entry name" value="Aa-tRNA-synt_II"/>
</dbReference>
<protein>
    <recommendedName>
        <fullName evidence="6">Aminoacyl-tRNA synthetase class II (D/K/N) domain-containing protein</fullName>
    </recommendedName>
</protein>
<dbReference type="Proteomes" id="UP000001312">
    <property type="component" value="Unassembled WGS sequence"/>
</dbReference>
<keyword evidence="2" id="KW-0547">Nucleotide-binding</keyword>
<dbReference type="RefSeq" id="XP_001587913.1">
    <property type="nucleotide sequence ID" value="XM_001587863.1"/>
</dbReference>
<evidence type="ECO:0000256" key="3">
    <source>
        <dbReference type="ARBA" id="ARBA00022840"/>
    </source>
</evidence>
<evidence type="ECO:0000313" key="8">
    <source>
        <dbReference type="Proteomes" id="UP000001312"/>
    </source>
</evidence>
<proteinExistence type="predicted"/>